<name>A0A7I8IH90_SPIIN</name>
<evidence type="ECO:0000313" key="2">
    <source>
        <dbReference type="Proteomes" id="UP001189122"/>
    </source>
</evidence>
<reference evidence="1 2" key="1">
    <citation type="submission" date="2019-12" db="EMBL/GenBank/DDBJ databases">
        <authorList>
            <person name="Scholz U."/>
            <person name="Mascher M."/>
            <person name="Fiebig A."/>
        </authorList>
    </citation>
    <scope>NUCLEOTIDE SEQUENCE</scope>
</reference>
<protein>
    <submittedName>
        <fullName evidence="1">Uncharacterized protein</fullName>
    </submittedName>
</protein>
<keyword evidence="2" id="KW-1185">Reference proteome</keyword>
<dbReference type="EMBL" id="CACRZD030000003">
    <property type="protein sequence ID" value="CAA6657243.1"/>
    <property type="molecule type" value="Genomic_DNA"/>
</dbReference>
<dbReference type="EMBL" id="LR743590">
    <property type="protein sequence ID" value="CAA2617547.1"/>
    <property type="molecule type" value="Genomic_DNA"/>
</dbReference>
<dbReference type="AlphaFoldDB" id="A0A7I8IH90"/>
<proteinExistence type="predicted"/>
<organism evidence="1">
    <name type="scientific">Spirodela intermedia</name>
    <name type="common">Intermediate duckweed</name>
    <dbReference type="NCBI Taxonomy" id="51605"/>
    <lineage>
        <taxon>Eukaryota</taxon>
        <taxon>Viridiplantae</taxon>
        <taxon>Streptophyta</taxon>
        <taxon>Embryophyta</taxon>
        <taxon>Tracheophyta</taxon>
        <taxon>Spermatophyta</taxon>
        <taxon>Magnoliopsida</taxon>
        <taxon>Liliopsida</taxon>
        <taxon>Araceae</taxon>
        <taxon>Lemnoideae</taxon>
        <taxon>Spirodela</taxon>
    </lineage>
</organism>
<accession>A0A7I8IH90</accession>
<dbReference type="Proteomes" id="UP001189122">
    <property type="component" value="Unassembled WGS sequence"/>
</dbReference>
<evidence type="ECO:0000313" key="1">
    <source>
        <dbReference type="EMBL" id="CAA2617547.1"/>
    </source>
</evidence>
<sequence length="93" mass="11216">MNFIEAIDEYEIEDREDHQEIQKNVIEGKEEKDFGHSLVVQRLMYAPKKEEPPQHHNIFKTKYTIGGKLCDNYLMLSKNILEYLCWLKKRIFL</sequence>
<gene>
    <name evidence="1" type="ORF">SI7747_03003711</name>
</gene>